<keyword evidence="1" id="KW-0812">Transmembrane</keyword>
<sequence>MSSYAAPRKRLTITTKNANEDKESTWLRLLAGLLFVAGCSCYVAGTVMNLPQIGASSDAWMYNAIGAGIFILCGLVEYCNYMGGFHIFLIFAGIFGLTAEVLDGQQSQISVYCNFLANHMYFCEAVKVYYAHSGDKYFMEIASKYIMIETLHFADMLFVLGTIIDMVLAWIYLFTGSPAGSSAPGAGDGGGSGNNSLNLLRTDTQKIVEVVSASFWFTCSVLTLIVYLRMAKIQGSFGDDEEDEEEKKSLTNLSTRV</sequence>
<reference evidence="2" key="1">
    <citation type="submission" date="2023-08" db="EMBL/GenBank/DDBJ databases">
        <authorList>
            <person name="Audoor S."/>
            <person name="Bilcke G."/>
        </authorList>
    </citation>
    <scope>NUCLEOTIDE SEQUENCE</scope>
</reference>
<feature type="transmembrane region" description="Helical" evidence="1">
    <location>
        <begin position="153"/>
        <end position="173"/>
    </location>
</feature>
<keyword evidence="1" id="KW-0472">Membrane</keyword>
<gene>
    <name evidence="2" type="ORF">CYCCA115_LOCUS17087</name>
</gene>
<feature type="transmembrane region" description="Helical" evidence="1">
    <location>
        <begin position="207"/>
        <end position="228"/>
    </location>
</feature>
<keyword evidence="1" id="KW-1133">Transmembrane helix</keyword>
<dbReference type="Proteomes" id="UP001295423">
    <property type="component" value="Unassembled WGS sequence"/>
</dbReference>
<feature type="transmembrane region" description="Helical" evidence="1">
    <location>
        <begin position="26"/>
        <end position="48"/>
    </location>
</feature>
<name>A0AAD2JKF0_9STRA</name>
<dbReference type="EMBL" id="CAKOGP040001969">
    <property type="protein sequence ID" value="CAJ1958230.1"/>
    <property type="molecule type" value="Genomic_DNA"/>
</dbReference>
<proteinExistence type="predicted"/>
<evidence type="ECO:0000256" key="1">
    <source>
        <dbReference type="SAM" id="Phobius"/>
    </source>
</evidence>
<evidence type="ECO:0000313" key="3">
    <source>
        <dbReference type="Proteomes" id="UP001295423"/>
    </source>
</evidence>
<accession>A0AAD2JKF0</accession>
<protein>
    <submittedName>
        <fullName evidence="2">Uncharacterized protein</fullName>
    </submittedName>
</protein>
<dbReference type="AlphaFoldDB" id="A0AAD2JKF0"/>
<comment type="caution">
    <text evidence="2">The sequence shown here is derived from an EMBL/GenBank/DDBJ whole genome shotgun (WGS) entry which is preliminary data.</text>
</comment>
<organism evidence="2 3">
    <name type="scientific">Cylindrotheca closterium</name>
    <dbReference type="NCBI Taxonomy" id="2856"/>
    <lineage>
        <taxon>Eukaryota</taxon>
        <taxon>Sar</taxon>
        <taxon>Stramenopiles</taxon>
        <taxon>Ochrophyta</taxon>
        <taxon>Bacillariophyta</taxon>
        <taxon>Bacillariophyceae</taxon>
        <taxon>Bacillariophycidae</taxon>
        <taxon>Bacillariales</taxon>
        <taxon>Bacillariaceae</taxon>
        <taxon>Cylindrotheca</taxon>
    </lineage>
</organism>
<feature type="transmembrane region" description="Helical" evidence="1">
    <location>
        <begin position="60"/>
        <end position="78"/>
    </location>
</feature>
<feature type="transmembrane region" description="Helical" evidence="1">
    <location>
        <begin position="84"/>
        <end position="102"/>
    </location>
</feature>
<evidence type="ECO:0000313" key="2">
    <source>
        <dbReference type="EMBL" id="CAJ1958230.1"/>
    </source>
</evidence>
<keyword evidence="3" id="KW-1185">Reference proteome</keyword>